<dbReference type="AlphaFoldDB" id="A0A0D0FQV0"/>
<gene>
    <name evidence="2" type="ORF">TH53_24230</name>
</gene>
<sequence length="164" mass="19139">MIHLKFKILVIAVLLTLNANGQSVKLDDILKHAYSKTSDLSIINGKELNYVIPKYISIIDTVKSEDRTRSFNIKYYRNDMAFESHLRKVKILTVLSVYFNKIGNGVMEIILEISSTKDDQYFGPYKFFSFIDKRQLKLVYNNSKRVWEYNSIIKIFDEPRVGQG</sequence>
<dbReference type="STRING" id="1503925.TH53_24230"/>
<evidence type="ECO:0000256" key="1">
    <source>
        <dbReference type="SAM" id="SignalP"/>
    </source>
</evidence>
<accession>A0A0D0FQV0</accession>
<organism evidence="2 3">
    <name type="scientific">Pedobacter lusitanus</name>
    <dbReference type="NCBI Taxonomy" id="1503925"/>
    <lineage>
        <taxon>Bacteria</taxon>
        <taxon>Pseudomonadati</taxon>
        <taxon>Bacteroidota</taxon>
        <taxon>Sphingobacteriia</taxon>
        <taxon>Sphingobacteriales</taxon>
        <taxon>Sphingobacteriaceae</taxon>
        <taxon>Pedobacter</taxon>
    </lineage>
</organism>
<name>A0A0D0FQV0_9SPHI</name>
<evidence type="ECO:0000313" key="2">
    <source>
        <dbReference type="EMBL" id="KIO74824.1"/>
    </source>
</evidence>
<feature type="signal peptide" evidence="1">
    <location>
        <begin position="1"/>
        <end position="21"/>
    </location>
</feature>
<protein>
    <submittedName>
        <fullName evidence="2">Uncharacterized protein</fullName>
    </submittedName>
</protein>
<evidence type="ECO:0000313" key="3">
    <source>
        <dbReference type="Proteomes" id="UP000032049"/>
    </source>
</evidence>
<reference evidence="2 3" key="1">
    <citation type="submission" date="2015-01" db="EMBL/GenBank/DDBJ databases">
        <title>Draft genome sequence of Pedobacter sp. NL19 isolated from sludge of an effluent treatment pond in an abandoned uranium mine.</title>
        <authorList>
            <person name="Santos T."/>
            <person name="Caetano T."/>
            <person name="Covas C."/>
            <person name="Cruz A."/>
            <person name="Mendo S."/>
        </authorList>
    </citation>
    <scope>NUCLEOTIDE SEQUENCE [LARGE SCALE GENOMIC DNA]</scope>
    <source>
        <strain evidence="2 3">NL19</strain>
    </source>
</reference>
<dbReference type="Proteomes" id="UP000032049">
    <property type="component" value="Unassembled WGS sequence"/>
</dbReference>
<feature type="chain" id="PRO_5002226978" evidence="1">
    <location>
        <begin position="22"/>
        <end position="164"/>
    </location>
</feature>
<proteinExistence type="predicted"/>
<keyword evidence="3" id="KW-1185">Reference proteome</keyword>
<keyword evidence="1" id="KW-0732">Signal</keyword>
<dbReference type="EMBL" id="JXRA01000133">
    <property type="protein sequence ID" value="KIO74824.1"/>
    <property type="molecule type" value="Genomic_DNA"/>
</dbReference>
<comment type="caution">
    <text evidence="2">The sequence shown here is derived from an EMBL/GenBank/DDBJ whole genome shotgun (WGS) entry which is preliminary data.</text>
</comment>